<feature type="domain" description="Fimbrial-type adhesion" evidence="5">
    <location>
        <begin position="184"/>
        <end position="324"/>
    </location>
</feature>
<organism evidence="6 7">
    <name type="scientific">Citrobacter amalonaticus Y19</name>
    <dbReference type="NCBI Taxonomy" id="1261127"/>
    <lineage>
        <taxon>Bacteria</taxon>
        <taxon>Pseudomonadati</taxon>
        <taxon>Pseudomonadota</taxon>
        <taxon>Gammaproteobacteria</taxon>
        <taxon>Enterobacterales</taxon>
        <taxon>Enterobacteriaceae</taxon>
        <taxon>Citrobacter</taxon>
    </lineage>
</organism>
<dbReference type="InterPro" id="IPR036937">
    <property type="entry name" value="Adhesion_dom_fimbrial_sf"/>
</dbReference>
<dbReference type="Pfam" id="PF00419">
    <property type="entry name" value="Fimbrial"/>
    <property type="match status" value="1"/>
</dbReference>
<evidence type="ECO:0000313" key="6">
    <source>
        <dbReference type="EMBL" id="AKE60651.1"/>
    </source>
</evidence>
<proteinExistence type="inferred from homology"/>
<dbReference type="InterPro" id="IPR000259">
    <property type="entry name" value="Adhesion_dom_fimbrial"/>
</dbReference>
<dbReference type="InterPro" id="IPR008966">
    <property type="entry name" value="Adhesion_dom_sf"/>
</dbReference>
<keyword evidence="3" id="KW-0281">Fimbrium</keyword>
<keyword evidence="4" id="KW-0732">Signal</keyword>
<dbReference type="Proteomes" id="UP000034085">
    <property type="component" value="Chromosome"/>
</dbReference>
<dbReference type="PATRIC" id="fig|1261127.3.peg.4138"/>
<dbReference type="KEGG" id="cama:F384_19815"/>
<name>A0A0F6TXT7_CITAM</name>
<evidence type="ECO:0000256" key="1">
    <source>
        <dbReference type="ARBA" id="ARBA00004561"/>
    </source>
</evidence>
<evidence type="ECO:0000313" key="7">
    <source>
        <dbReference type="Proteomes" id="UP000034085"/>
    </source>
</evidence>
<evidence type="ECO:0000259" key="5">
    <source>
        <dbReference type="Pfam" id="PF00419"/>
    </source>
</evidence>
<dbReference type="AlphaFoldDB" id="A0A0F6TXT7"/>
<dbReference type="GO" id="GO:0009289">
    <property type="term" value="C:pilus"/>
    <property type="evidence" value="ECO:0007669"/>
    <property type="project" value="UniProtKB-SubCell"/>
</dbReference>
<dbReference type="SUPFAM" id="SSF49401">
    <property type="entry name" value="Bacterial adhesins"/>
    <property type="match status" value="1"/>
</dbReference>
<evidence type="ECO:0000256" key="2">
    <source>
        <dbReference type="ARBA" id="ARBA00006671"/>
    </source>
</evidence>
<sequence>MMKLFSFWRITIAVMLSALTFTVSAHDCKPQERESPLNLTIPLTVQLPDRTGAASIGTVLYVNEKSLAQLSGSHHDITPECLSAIKRVLNGRMNTAQSGKDIFSTALPGIGLRITAIFDKPGMAKKEWVLPFNTSFSEVSENPVSTDDIKFRIEVIKTGIIQGGTVNVHLPSLLSLSDSSLIVNLAMTILSAKAHCAIAVNQPQIELPPIDIKDLANNADKKSFPVDVDLQCMNTTKASINIEGTTEPQKITVFKNVAPENPASGVGIEMLYNGNVMVPFQPMDIALPSQQLSVKMPLSVRYAKTSASLSKGKVKAQITLRINYL</sequence>
<evidence type="ECO:0000256" key="4">
    <source>
        <dbReference type="SAM" id="SignalP"/>
    </source>
</evidence>
<gene>
    <name evidence="6" type="ORF">F384_19815</name>
</gene>
<dbReference type="RefSeq" id="WP_046492232.1">
    <property type="nucleotide sequence ID" value="NZ_CP011132.1"/>
</dbReference>
<dbReference type="EMBL" id="CP011132">
    <property type="protein sequence ID" value="AKE60651.1"/>
    <property type="molecule type" value="Genomic_DNA"/>
</dbReference>
<feature type="chain" id="PRO_5002510521" evidence="4">
    <location>
        <begin position="26"/>
        <end position="325"/>
    </location>
</feature>
<dbReference type="GO" id="GO:0043709">
    <property type="term" value="P:cell adhesion involved in single-species biofilm formation"/>
    <property type="evidence" value="ECO:0007669"/>
    <property type="project" value="TreeGrafter"/>
</dbReference>
<dbReference type="Gene3D" id="2.60.40.3310">
    <property type="match status" value="1"/>
</dbReference>
<dbReference type="InterPro" id="IPR050263">
    <property type="entry name" value="Bact_Fimbrial_Adh_Pro"/>
</dbReference>
<dbReference type="Gene3D" id="2.60.40.1090">
    <property type="entry name" value="Fimbrial-type adhesion domain"/>
    <property type="match status" value="1"/>
</dbReference>
<dbReference type="OrthoDB" id="6565223at2"/>
<comment type="subcellular location">
    <subcellularLocation>
        <location evidence="1">Fimbrium</location>
    </subcellularLocation>
</comment>
<comment type="similarity">
    <text evidence="2">Belongs to the fimbrial protein family.</text>
</comment>
<dbReference type="PANTHER" id="PTHR33420:SF14">
    <property type="entry name" value="TYPE 1 FIMBRIN D-MANNOSE SPECIFIC ADHESIN"/>
    <property type="match status" value="1"/>
</dbReference>
<protein>
    <submittedName>
        <fullName evidence="6">Fimbrial protein</fullName>
    </submittedName>
</protein>
<dbReference type="HOGENOM" id="CLU_857168_0_0_6"/>
<feature type="signal peptide" evidence="4">
    <location>
        <begin position="1"/>
        <end position="25"/>
    </location>
</feature>
<evidence type="ECO:0000256" key="3">
    <source>
        <dbReference type="ARBA" id="ARBA00023263"/>
    </source>
</evidence>
<accession>A0A0F6TXT7</accession>
<dbReference type="PANTHER" id="PTHR33420">
    <property type="entry name" value="FIMBRIAL SUBUNIT ELFA-RELATED"/>
    <property type="match status" value="1"/>
</dbReference>
<reference evidence="6 7" key="1">
    <citation type="journal article" date="2013" name="Appl. Microbiol. Biotechnol.">
        <title>Glycerol assimilation and production of 1,3-propanediol by Citrobacter amalonaticus Y19.</title>
        <authorList>
            <person name="Ainala S.K."/>
            <person name="Ashok S."/>
            <person name="Ko Y."/>
            <person name="Park S."/>
        </authorList>
    </citation>
    <scope>NUCLEOTIDE SEQUENCE [LARGE SCALE GENOMIC DNA]</scope>
    <source>
        <strain evidence="6 7">Y19</strain>
    </source>
</reference>